<organism evidence="2 3">
    <name type="scientific">Leishmania martiniquensis</name>
    <dbReference type="NCBI Taxonomy" id="1580590"/>
    <lineage>
        <taxon>Eukaryota</taxon>
        <taxon>Discoba</taxon>
        <taxon>Euglenozoa</taxon>
        <taxon>Kinetoplastea</taxon>
        <taxon>Metakinetoplastina</taxon>
        <taxon>Trypanosomatida</taxon>
        <taxon>Trypanosomatidae</taxon>
        <taxon>Leishmaniinae</taxon>
        <taxon>Leishmania</taxon>
    </lineage>
</organism>
<dbReference type="EMBL" id="JAFEUZ010000031">
    <property type="protein sequence ID" value="KAG5471463.1"/>
    <property type="molecule type" value="Genomic_DNA"/>
</dbReference>
<name>A0A836H7F4_9TRYP</name>
<accession>A0A836H7F4</accession>
<feature type="region of interest" description="Disordered" evidence="1">
    <location>
        <begin position="65"/>
        <end position="89"/>
    </location>
</feature>
<reference evidence="3" key="2">
    <citation type="journal article" date="2021" name="Sci. Data">
        <title>Chromosome-scale genome sequencing, assembly and annotation of six genomes from subfamily Leishmaniinae.</title>
        <authorList>
            <person name="Almutairi H."/>
            <person name="Urbaniak M.D."/>
            <person name="Bates M.D."/>
            <person name="Jariyapan N."/>
            <person name="Kwakye-Nuako G."/>
            <person name="Thomaz Soccol V."/>
            <person name="Al-Salem W.S."/>
            <person name="Dillon R.J."/>
            <person name="Bates P.A."/>
            <person name="Gatherer D."/>
        </authorList>
    </citation>
    <scope>NUCLEOTIDE SEQUENCE [LARGE SCALE GENOMIC DNA]</scope>
</reference>
<sequence>MSDHDDQASSTRTFAPHGLQLSSSCSPGAKVVSPTSSSDVTVPPVPKRLIPAPLTSLHSLADTHRSLHTSRYTSPPQQPDRLLSRVQPGVSDATKRVASFSDMYEPSSLFSSHLRLGEMSSLGISASTSTAPAGCSDATTPLHWLRIPEDRAIPHASGAKGASVALRRNAEYVFERWVERKAHRTSAVDDAMLSVASAFDELCA</sequence>
<evidence type="ECO:0000256" key="1">
    <source>
        <dbReference type="SAM" id="MobiDB-lite"/>
    </source>
</evidence>
<dbReference type="AlphaFoldDB" id="A0A836H7F4"/>
<feature type="compositionally biased region" description="Low complexity" evidence="1">
    <location>
        <begin position="31"/>
        <end position="42"/>
    </location>
</feature>
<dbReference type="GeneID" id="92511670"/>
<reference evidence="3" key="1">
    <citation type="journal article" date="2021" name="Microbiol. Resour. Announc.">
        <title>LGAAP: Leishmaniinae Genome Assembly and Annotation Pipeline.</title>
        <authorList>
            <person name="Almutairi H."/>
            <person name="Urbaniak M.D."/>
            <person name="Bates M.D."/>
            <person name="Jariyapan N."/>
            <person name="Kwakye-Nuako G."/>
            <person name="Thomaz-Soccol V."/>
            <person name="Al-Salem W.S."/>
            <person name="Dillon R.J."/>
            <person name="Bates P.A."/>
            <person name="Gatherer D."/>
        </authorList>
    </citation>
    <scope>NUCLEOTIDE SEQUENCE [LARGE SCALE GENOMIC DNA]</scope>
</reference>
<gene>
    <name evidence="2" type="ORF">LSCM1_01552</name>
</gene>
<evidence type="ECO:0000313" key="3">
    <source>
        <dbReference type="Proteomes" id="UP000673552"/>
    </source>
</evidence>
<evidence type="ECO:0000313" key="2">
    <source>
        <dbReference type="EMBL" id="KAG5471463.1"/>
    </source>
</evidence>
<dbReference type="Proteomes" id="UP000673552">
    <property type="component" value="Unassembled WGS sequence"/>
</dbReference>
<dbReference type="KEGG" id="lmat:92511670"/>
<dbReference type="RefSeq" id="XP_067176437.1">
    <property type="nucleotide sequence ID" value="XM_067319158.1"/>
</dbReference>
<feature type="region of interest" description="Disordered" evidence="1">
    <location>
        <begin position="1"/>
        <end position="48"/>
    </location>
</feature>
<dbReference type="OrthoDB" id="258810at2759"/>
<protein>
    <submittedName>
        <fullName evidence="2">Uncharacterized protein</fullName>
    </submittedName>
</protein>
<proteinExistence type="predicted"/>
<keyword evidence="3" id="KW-1185">Reference proteome</keyword>
<comment type="caution">
    <text evidence="2">The sequence shown here is derived from an EMBL/GenBank/DDBJ whole genome shotgun (WGS) entry which is preliminary data.</text>
</comment>